<proteinExistence type="predicted"/>
<gene>
    <name evidence="1" type="ORF">201phi2-1p067</name>
</gene>
<dbReference type="EMBL" id="EU197055">
    <property type="protein sequence ID" value="ABY62900.1"/>
    <property type="molecule type" value="Genomic_DNA"/>
</dbReference>
<dbReference type="RefSeq" id="YP_001956792.1">
    <property type="nucleotide sequence ID" value="NC_010821.1"/>
</dbReference>
<reference evidence="1 2" key="1">
    <citation type="journal article" date="2008" name="Virology">
        <title>Characterization of Pseudomonas chlororaphis myovirus 201varphi2-1 via genomic sequencing, mass spectrometry, and electron microscopy.</title>
        <authorList>
            <person name="Thomas J.A."/>
            <person name="Rolando M.R."/>
            <person name="Carroll C.A."/>
            <person name="Shen P.S."/>
            <person name="Belnap D.M."/>
            <person name="Weintraub S.T."/>
            <person name="Serwer P."/>
            <person name="Hardies S.C."/>
        </authorList>
    </citation>
    <scope>NUCLEOTIDE SEQUENCE</scope>
</reference>
<evidence type="ECO:0000313" key="2">
    <source>
        <dbReference type="Proteomes" id="UP000002421"/>
    </source>
</evidence>
<protein>
    <submittedName>
        <fullName evidence="1">Uncharacterized protein</fullName>
    </submittedName>
</protein>
<sequence length="124" mass="14172">MNYKLRFWHELFQNLIGVHLVNGCHFDGFLIKGEGNSFMQLERLDYSATSPEPFLRYTFKSPEGGDIIYSVNNKPDGGMETVVDRVRDANGVIQLLDGPNLIAEEVMQDVYLHAVKLMATIWYT</sequence>
<dbReference type="KEGG" id="vg:6372551"/>
<organismHost>
    <name type="scientific">Pseudomonas chlororaphis</name>
    <dbReference type="NCBI Taxonomy" id="587753"/>
</organismHost>
<name>B3FK42_BP201</name>
<accession>B3FK42</accession>
<dbReference type="Proteomes" id="UP000002421">
    <property type="component" value="Segment"/>
</dbReference>
<keyword evidence="2" id="KW-1185">Reference proteome</keyword>
<organism evidence="1 2">
    <name type="scientific">Pseudomonas phage 201phi2-1</name>
    <name type="common">Pseudomonas chlororaphis phage 201phi2-1</name>
    <dbReference type="NCBI Taxonomy" id="198110"/>
    <lineage>
        <taxon>Viruses</taxon>
        <taxon>Duplodnaviria</taxon>
        <taxon>Heunggongvirae</taxon>
        <taxon>Uroviricota</taxon>
        <taxon>Caudoviricetes</taxon>
        <taxon>Chimalliviridae</taxon>
        <taxon>Serwervirus</taxon>
        <taxon>Serwervirus 201phi21</taxon>
    </lineage>
</organism>
<evidence type="ECO:0000313" key="1">
    <source>
        <dbReference type="EMBL" id="ABY62900.1"/>
    </source>
</evidence>